<gene>
    <name evidence="3" type="ORF">PV327_011578</name>
</gene>
<sequence length="152" mass="17934">MYQMSSFLQGLDICFKSFHVLNVHYPLDSEHIWLIIQRVLYEFNTDTINHSVKKMIYCPFCKTLFNRSRFLTHIKQHHVSQINLECQCPYENCGSKFSRVYGYKKHALLYHKQDNGSENTIVNENESESSAPKQNQTIHFDPNSDKINIIDD</sequence>
<name>A0AA39C2K9_MICHY</name>
<evidence type="ECO:0000313" key="3">
    <source>
        <dbReference type="EMBL" id="KAK0156846.1"/>
    </source>
</evidence>
<dbReference type="Proteomes" id="UP001168972">
    <property type="component" value="Unassembled WGS sequence"/>
</dbReference>
<dbReference type="SMART" id="SM00355">
    <property type="entry name" value="ZnF_C2H2"/>
    <property type="match status" value="2"/>
</dbReference>
<proteinExistence type="predicted"/>
<evidence type="ECO:0000256" key="1">
    <source>
        <dbReference type="SAM" id="MobiDB-lite"/>
    </source>
</evidence>
<dbReference type="AlphaFoldDB" id="A0AA39C2K9"/>
<evidence type="ECO:0000313" key="4">
    <source>
        <dbReference type="Proteomes" id="UP001168972"/>
    </source>
</evidence>
<feature type="non-terminal residue" evidence="3">
    <location>
        <position position="152"/>
    </location>
</feature>
<keyword evidence="4" id="KW-1185">Reference proteome</keyword>
<reference evidence="3" key="1">
    <citation type="journal article" date="2023" name="bioRxiv">
        <title>Scaffold-level genome assemblies of two parasitoid biocontrol wasps reveal the parthenogenesis mechanism and an associated novel virus.</title>
        <authorList>
            <person name="Inwood S."/>
            <person name="Skelly J."/>
            <person name="Guhlin J."/>
            <person name="Harrop T."/>
            <person name="Goldson S."/>
            <person name="Dearden P."/>
        </authorList>
    </citation>
    <scope>NUCLEOTIDE SEQUENCE</scope>
    <source>
        <strain evidence="3">Lincoln</strain>
        <tissue evidence="3">Whole body</tissue>
    </source>
</reference>
<comment type="caution">
    <text evidence="3">The sequence shown here is derived from an EMBL/GenBank/DDBJ whole genome shotgun (WGS) entry which is preliminary data.</text>
</comment>
<feature type="region of interest" description="Disordered" evidence="1">
    <location>
        <begin position="119"/>
        <end position="138"/>
    </location>
</feature>
<organism evidence="3 4">
    <name type="scientific">Microctonus hyperodae</name>
    <name type="common">Parasitoid wasp</name>
    <dbReference type="NCBI Taxonomy" id="165561"/>
    <lineage>
        <taxon>Eukaryota</taxon>
        <taxon>Metazoa</taxon>
        <taxon>Ecdysozoa</taxon>
        <taxon>Arthropoda</taxon>
        <taxon>Hexapoda</taxon>
        <taxon>Insecta</taxon>
        <taxon>Pterygota</taxon>
        <taxon>Neoptera</taxon>
        <taxon>Endopterygota</taxon>
        <taxon>Hymenoptera</taxon>
        <taxon>Apocrita</taxon>
        <taxon>Ichneumonoidea</taxon>
        <taxon>Braconidae</taxon>
        <taxon>Euphorinae</taxon>
        <taxon>Microctonus</taxon>
    </lineage>
</organism>
<protein>
    <recommendedName>
        <fullName evidence="2">C2H2-type domain-containing protein</fullName>
    </recommendedName>
</protein>
<dbReference type="EMBL" id="JAQQBR010002953">
    <property type="protein sequence ID" value="KAK0156846.1"/>
    <property type="molecule type" value="Genomic_DNA"/>
</dbReference>
<dbReference type="PROSITE" id="PS00028">
    <property type="entry name" value="ZINC_FINGER_C2H2_1"/>
    <property type="match status" value="1"/>
</dbReference>
<reference evidence="3" key="2">
    <citation type="submission" date="2023-03" db="EMBL/GenBank/DDBJ databases">
        <authorList>
            <person name="Inwood S.N."/>
            <person name="Skelly J.G."/>
            <person name="Guhlin J."/>
            <person name="Harrop T.W.R."/>
            <person name="Goldson S.G."/>
            <person name="Dearden P.K."/>
        </authorList>
    </citation>
    <scope>NUCLEOTIDE SEQUENCE</scope>
    <source>
        <strain evidence="3">Lincoln</strain>
        <tissue evidence="3">Whole body</tissue>
    </source>
</reference>
<dbReference type="InterPro" id="IPR013087">
    <property type="entry name" value="Znf_C2H2_type"/>
</dbReference>
<feature type="domain" description="C2H2-type" evidence="2">
    <location>
        <begin position="88"/>
        <end position="111"/>
    </location>
</feature>
<evidence type="ECO:0000259" key="2">
    <source>
        <dbReference type="PROSITE" id="PS00028"/>
    </source>
</evidence>
<accession>A0AA39C2K9</accession>